<keyword evidence="2" id="KW-1185">Reference proteome</keyword>
<dbReference type="Proteomes" id="UP000324222">
    <property type="component" value="Unassembled WGS sequence"/>
</dbReference>
<organism evidence="1 2">
    <name type="scientific">Portunus trituberculatus</name>
    <name type="common">Swimming crab</name>
    <name type="synonym">Neptunus trituberculatus</name>
    <dbReference type="NCBI Taxonomy" id="210409"/>
    <lineage>
        <taxon>Eukaryota</taxon>
        <taxon>Metazoa</taxon>
        <taxon>Ecdysozoa</taxon>
        <taxon>Arthropoda</taxon>
        <taxon>Crustacea</taxon>
        <taxon>Multicrustacea</taxon>
        <taxon>Malacostraca</taxon>
        <taxon>Eumalacostraca</taxon>
        <taxon>Eucarida</taxon>
        <taxon>Decapoda</taxon>
        <taxon>Pleocyemata</taxon>
        <taxon>Brachyura</taxon>
        <taxon>Eubrachyura</taxon>
        <taxon>Portunoidea</taxon>
        <taxon>Portunidae</taxon>
        <taxon>Portuninae</taxon>
        <taxon>Portunus</taxon>
    </lineage>
</organism>
<comment type="caution">
    <text evidence="1">The sequence shown here is derived from an EMBL/GenBank/DDBJ whole genome shotgun (WGS) entry which is preliminary data.</text>
</comment>
<sequence>MFGKLRNRLGIIPGRKTIISVMGSAHRDGSLTRKQ</sequence>
<evidence type="ECO:0000313" key="2">
    <source>
        <dbReference type="Proteomes" id="UP000324222"/>
    </source>
</evidence>
<protein>
    <submittedName>
        <fullName evidence="1">Uncharacterized protein</fullName>
    </submittedName>
</protein>
<dbReference type="AlphaFoldDB" id="A0A5B7GVF8"/>
<name>A0A5B7GVF8_PORTR</name>
<gene>
    <name evidence="1" type="ORF">E2C01_055592</name>
</gene>
<proteinExistence type="predicted"/>
<dbReference type="EMBL" id="VSRR010018611">
    <property type="protein sequence ID" value="MPC61519.1"/>
    <property type="molecule type" value="Genomic_DNA"/>
</dbReference>
<accession>A0A5B7GVF8</accession>
<evidence type="ECO:0000313" key="1">
    <source>
        <dbReference type="EMBL" id="MPC61519.1"/>
    </source>
</evidence>
<reference evidence="1 2" key="1">
    <citation type="submission" date="2019-05" db="EMBL/GenBank/DDBJ databases">
        <title>Another draft genome of Portunus trituberculatus and its Hox gene families provides insights of decapod evolution.</title>
        <authorList>
            <person name="Jeong J.-H."/>
            <person name="Song I."/>
            <person name="Kim S."/>
            <person name="Choi T."/>
            <person name="Kim D."/>
            <person name="Ryu S."/>
            <person name="Kim W."/>
        </authorList>
    </citation>
    <scope>NUCLEOTIDE SEQUENCE [LARGE SCALE GENOMIC DNA]</scope>
    <source>
        <tissue evidence="1">Muscle</tissue>
    </source>
</reference>